<keyword evidence="3 5" id="KW-1133">Transmembrane helix</keyword>
<dbReference type="Proteomes" id="UP001595792">
    <property type="component" value="Unassembled WGS sequence"/>
</dbReference>
<evidence type="ECO:0000256" key="3">
    <source>
        <dbReference type="ARBA" id="ARBA00022989"/>
    </source>
</evidence>
<evidence type="ECO:0000256" key="1">
    <source>
        <dbReference type="ARBA" id="ARBA00004141"/>
    </source>
</evidence>
<dbReference type="InterPro" id="IPR052951">
    <property type="entry name" value="Tellurite_res_ion_channel"/>
</dbReference>
<feature type="transmembrane region" description="Helical" evidence="5">
    <location>
        <begin position="145"/>
        <end position="165"/>
    </location>
</feature>
<feature type="transmembrane region" description="Helical" evidence="5">
    <location>
        <begin position="85"/>
        <end position="106"/>
    </location>
</feature>
<keyword evidence="2 5" id="KW-0812">Transmembrane</keyword>
<feature type="transmembrane region" description="Helical" evidence="5">
    <location>
        <begin position="171"/>
        <end position="196"/>
    </location>
</feature>
<feature type="transmembrane region" description="Helical" evidence="5">
    <location>
        <begin position="41"/>
        <end position="65"/>
    </location>
</feature>
<dbReference type="Pfam" id="PF03595">
    <property type="entry name" value="SLAC1"/>
    <property type="match status" value="1"/>
</dbReference>
<evidence type="ECO:0000313" key="6">
    <source>
        <dbReference type="EMBL" id="MFC4196597.1"/>
    </source>
</evidence>
<feature type="transmembrane region" description="Helical" evidence="5">
    <location>
        <begin position="237"/>
        <end position="255"/>
    </location>
</feature>
<dbReference type="PANTHER" id="PTHR37955">
    <property type="entry name" value="TELLURITE RESISTANCE PROTEIN TEHA"/>
    <property type="match status" value="1"/>
</dbReference>
<dbReference type="InterPro" id="IPR038665">
    <property type="entry name" value="Voltage-dep_anion_channel_sf"/>
</dbReference>
<evidence type="ECO:0000256" key="5">
    <source>
        <dbReference type="SAM" id="Phobius"/>
    </source>
</evidence>
<feature type="transmembrane region" description="Helical" evidence="5">
    <location>
        <begin position="288"/>
        <end position="310"/>
    </location>
</feature>
<name>A0ABV8NM13_9SPHI</name>
<feature type="transmembrane region" description="Helical" evidence="5">
    <location>
        <begin position="208"/>
        <end position="225"/>
    </location>
</feature>
<dbReference type="EMBL" id="JBHSBY010000035">
    <property type="protein sequence ID" value="MFC4196597.1"/>
    <property type="molecule type" value="Genomic_DNA"/>
</dbReference>
<feature type="transmembrane region" description="Helical" evidence="5">
    <location>
        <begin position="12"/>
        <end position="35"/>
    </location>
</feature>
<dbReference type="CDD" id="cd09323">
    <property type="entry name" value="TDT_SLAC1_like"/>
    <property type="match status" value="1"/>
</dbReference>
<keyword evidence="4 5" id="KW-0472">Membrane</keyword>
<dbReference type="InterPro" id="IPR004695">
    <property type="entry name" value="SLAC1/Mae1/Ssu1/TehA"/>
</dbReference>
<dbReference type="Gene3D" id="1.50.10.150">
    <property type="entry name" value="Voltage-dependent anion channel"/>
    <property type="match status" value="1"/>
</dbReference>
<reference evidence="7" key="1">
    <citation type="journal article" date="2019" name="Int. J. Syst. Evol. Microbiol.">
        <title>The Global Catalogue of Microorganisms (GCM) 10K type strain sequencing project: providing services to taxonomists for standard genome sequencing and annotation.</title>
        <authorList>
            <consortium name="The Broad Institute Genomics Platform"/>
            <consortium name="The Broad Institute Genome Sequencing Center for Infectious Disease"/>
            <person name="Wu L."/>
            <person name="Ma J."/>
        </authorList>
    </citation>
    <scope>NUCLEOTIDE SEQUENCE [LARGE SCALE GENOMIC DNA]</scope>
    <source>
        <strain evidence="7">CCM 8689</strain>
    </source>
</reference>
<comment type="subcellular location">
    <subcellularLocation>
        <location evidence="1">Membrane</location>
        <topology evidence="1">Multi-pass membrane protein</topology>
    </subcellularLocation>
</comment>
<accession>A0ABV8NM13</accession>
<comment type="caution">
    <text evidence="6">The sequence shown here is derived from an EMBL/GenBank/DDBJ whole genome shotgun (WGS) entry which is preliminary data.</text>
</comment>
<dbReference type="RefSeq" id="WP_378959931.1">
    <property type="nucleotide sequence ID" value="NZ_JBHRXC010000001.1"/>
</dbReference>
<feature type="transmembrane region" description="Helical" evidence="5">
    <location>
        <begin position="262"/>
        <end position="282"/>
    </location>
</feature>
<proteinExistence type="predicted"/>
<gene>
    <name evidence="6" type="ORF">ACFOUY_07800</name>
</gene>
<dbReference type="PANTHER" id="PTHR37955:SF1">
    <property type="entry name" value="DEP DOMAIN-CONTAINING PROTEIN"/>
    <property type="match status" value="1"/>
</dbReference>
<organism evidence="6 7">
    <name type="scientific">Pedobacter jamesrossensis</name>
    <dbReference type="NCBI Taxonomy" id="1908238"/>
    <lineage>
        <taxon>Bacteria</taxon>
        <taxon>Pseudomonadati</taxon>
        <taxon>Bacteroidota</taxon>
        <taxon>Sphingobacteriia</taxon>
        <taxon>Sphingobacteriales</taxon>
        <taxon>Sphingobacteriaceae</taxon>
        <taxon>Pedobacter</taxon>
    </lineage>
</organism>
<keyword evidence="7" id="KW-1185">Reference proteome</keyword>
<evidence type="ECO:0000256" key="2">
    <source>
        <dbReference type="ARBA" id="ARBA00022692"/>
    </source>
</evidence>
<feature type="transmembrane region" description="Helical" evidence="5">
    <location>
        <begin position="112"/>
        <end position="133"/>
    </location>
</feature>
<evidence type="ECO:0000256" key="4">
    <source>
        <dbReference type="ARBA" id="ARBA00023136"/>
    </source>
</evidence>
<sequence>MKAEVSDKSFLEFLPVSLFGGVMGLCGLSFCWRLAEKSWGIHPYFSNAAGVLAVLCFLILFVAYVIKIFRYPKLVIAEANHPVQICFFATFIVCLLLIPGITLPYLPVFSKVIWSAGALMIFIFALHVLRKWLDNKQQPESAMPIWILPVVGTLDVPVVGYHIGIPGVKEICLMFFGIGVLFGIILIVVVISRLFFQAPIPPELQATLLILTGPFALAYTGYIEIQGNQDIASATMFYFNIFLFLLISGKIMLLPISCPFKVSWWSVSFPLTAITVTCFHYANFSHYYIHKLMAGGMILLTTTVIIYLLFQTFFKISTRTFVPLTPSKS</sequence>
<protein>
    <submittedName>
        <fullName evidence="6">SLAC1 anion channel family protein</fullName>
    </submittedName>
</protein>
<evidence type="ECO:0000313" key="7">
    <source>
        <dbReference type="Proteomes" id="UP001595792"/>
    </source>
</evidence>